<proteinExistence type="predicted"/>
<name>A0A7W7YBK4_9BACT</name>
<reference evidence="1 2" key="1">
    <citation type="submission" date="2020-08" db="EMBL/GenBank/DDBJ databases">
        <title>Genomic Encyclopedia of Type Strains, Phase IV (KMG-IV): sequencing the most valuable type-strain genomes for metagenomic binning, comparative biology and taxonomic classification.</title>
        <authorList>
            <person name="Goeker M."/>
        </authorList>
    </citation>
    <scope>NUCLEOTIDE SEQUENCE [LARGE SCALE GENOMIC DNA]</scope>
    <source>
        <strain evidence="1 2">DSM 12252</strain>
    </source>
</reference>
<dbReference type="Proteomes" id="UP000590740">
    <property type="component" value="Unassembled WGS sequence"/>
</dbReference>
<gene>
    <name evidence="1" type="ORF">HNQ65_002744</name>
</gene>
<protein>
    <submittedName>
        <fullName evidence="1">Phage FluMu gp28-like protein</fullName>
    </submittedName>
</protein>
<keyword evidence="2" id="KW-1185">Reference proteome</keyword>
<dbReference type="Pfam" id="PF03237">
    <property type="entry name" value="Terminase_6N"/>
    <property type="match status" value="1"/>
</dbReference>
<dbReference type="Gene3D" id="3.30.420.240">
    <property type="match status" value="1"/>
</dbReference>
<evidence type="ECO:0000313" key="1">
    <source>
        <dbReference type="EMBL" id="MBB5033161.1"/>
    </source>
</evidence>
<dbReference type="EMBL" id="JACHIG010000005">
    <property type="protein sequence ID" value="MBB5033161.1"/>
    <property type="molecule type" value="Genomic_DNA"/>
</dbReference>
<dbReference type="Gene3D" id="3.40.50.300">
    <property type="entry name" value="P-loop containing nucleotide triphosphate hydrolases"/>
    <property type="match status" value="1"/>
</dbReference>
<dbReference type="RefSeq" id="WP_184340074.1">
    <property type="nucleotide sequence ID" value="NZ_JACHIG010000005.1"/>
</dbReference>
<dbReference type="AlphaFoldDB" id="A0A7W7YBK4"/>
<accession>A0A7W7YBK4</accession>
<dbReference type="InterPro" id="IPR027417">
    <property type="entry name" value="P-loop_NTPase"/>
</dbReference>
<organism evidence="1 2">
    <name type="scientific">Prosthecobacter vanneervenii</name>
    <dbReference type="NCBI Taxonomy" id="48466"/>
    <lineage>
        <taxon>Bacteria</taxon>
        <taxon>Pseudomonadati</taxon>
        <taxon>Verrucomicrobiota</taxon>
        <taxon>Verrucomicrobiia</taxon>
        <taxon>Verrucomicrobiales</taxon>
        <taxon>Verrucomicrobiaceae</taxon>
        <taxon>Prosthecobacter</taxon>
    </lineage>
</organism>
<sequence>MKPDKRQRDAIEQLHEQVKVCKRTAREEAELFVAAVAKAADRKGNPLHEMQLEELRERCVQHNLGANANGWRNPFPETNPKSQLLQYGFEYWHDTARFKAMCASRQSGKDFNSEGEAAEDCTINPKHGWMIAAPSERQSLSSLDQQKLWAEAFGLVMEDEKITREGIHGETLLKSSEIIYSNGSSAMAVPGRPDTVRGESRNVILTEFDFFDDPNATWRAILPSITNPLRGGEKKIRVVSTPNGKGRMLDKIFNEPPKGKMVWSKHLITIYHAVLMGLPVNIEELRSAMDDDEGFGQEYECRFLDGSNVLLPYDVISLAESFEATESWSLIEAGTLNPTYLGIDFGRTNDPTVCWTLQRVGDILWTREVLVLKNVPTPDQERILSDRIKAASRVCFDYTGPGIGLGDYVVEKHGEWEPTKHKMGKVELCTFTAGFKREIFPRMRRLFEAPTKLRVPVSREIREDLHQMQQVISNGEYNYWSPRTKEGHSDRCTALALAVRAADAPAAAFGWSRVNTQPGSGSSASGIKARMKQFLGL</sequence>
<comment type="caution">
    <text evidence="1">The sequence shown here is derived from an EMBL/GenBank/DDBJ whole genome shotgun (WGS) entry which is preliminary data.</text>
</comment>
<evidence type="ECO:0000313" key="2">
    <source>
        <dbReference type="Proteomes" id="UP000590740"/>
    </source>
</evidence>